<dbReference type="Pfam" id="PF01400">
    <property type="entry name" value="Astacin"/>
    <property type="match status" value="1"/>
</dbReference>
<proteinExistence type="predicted"/>
<protein>
    <submittedName>
        <fullName evidence="9">Astacin-like metalloprotease toxin</fullName>
    </submittedName>
</protein>
<dbReference type="GO" id="GO:0006508">
    <property type="term" value="P:proteolysis"/>
    <property type="evidence" value="ECO:0007669"/>
    <property type="project" value="UniProtKB-KW"/>
</dbReference>
<name>A0A443RN04_9ACAR</name>
<dbReference type="GO" id="GO:0004222">
    <property type="term" value="F:metalloendopeptidase activity"/>
    <property type="evidence" value="ECO:0007669"/>
    <property type="project" value="InterPro"/>
</dbReference>
<dbReference type="SUPFAM" id="SSF55486">
    <property type="entry name" value="Metalloproteases ('zincins'), catalytic domain"/>
    <property type="match status" value="1"/>
</dbReference>
<evidence type="ECO:0000256" key="3">
    <source>
        <dbReference type="ARBA" id="ARBA00022723"/>
    </source>
</evidence>
<feature type="domain" description="Peptidase M12A" evidence="8">
    <location>
        <begin position="1"/>
        <end position="55"/>
    </location>
</feature>
<dbReference type="InterPro" id="IPR024079">
    <property type="entry name" value="MetalloPept_cat_dom_sf"/>
</dbReference>
<keyword evidence="5" id="KW-0862">Zinc</keyword>
<keyword evidence="10" id="KW-1185">Reference proteome</keyword>
<dbReference type="EMBL" id="NCKU01000195">
    <property type="protein sequence ID" value="RWS16653.1"/>
    <property type="molecule type" value="Genomic_DNA"/>
</dbReference>
<evidence type="ECO:0000256" key="7">
    <source>
        <dbReference type="PROSITE-ProRule" id="PRU01211"/>
    </source>
</evidence>
<keyword evidence="2 9" id="KW-0645">Protease</keyword>
<keyword evidence="3" id="KW-0479">Metal-binding</keyword>
<keyword evidence="4" id="KW-0378">Hydrolase</keyword>
<dbReference type="Gene3D" id="3.40.390.10">
    <property type="entry name" value="Collagenase (Catalytic Domain)"/>
    <property type="match status" value="1"/>
</dbReference>
<dbReference type="OrthoDB" id="291007at2759"/>
<dbReference type="PANTHER" id="PTHR10127">
    <property type="entry name" value="DISCOIDIN, CUB, EGF, LAMININ , AND ZINC METALLOPROTEASE DOMAIN CONTAINING"/>
    <property type="match status" value="1"/>
</dbReference>
<feature type="non-terminal residue" evidence="9">
    <location>
        <position position="55"/>
    </location>
</feature>
<reference evidence="9 10" key="1">
    <citation type="journal article" date="2018" name="Gigascience">
        <title>Genomes of trombidid mites reveal novel predicted allergens and laterally-transferred genes associated with secondary metabolism.</title>
        <authorList>
            <person name="Dong X."/>
            <person name="Chaisiri K."/>
            <person name="Xia D."/>
            <person name="Armstrong S.D."/>
            <person name="Fang Y."/>
            <person name="Donnelly M.J."/>
            <person name="Kadowaki T."/>
            <person name="McGarry J.W."/>
            <person name="Darby A.C."/>
            <person name="Makepeace B.L."/>
        </authorList>
    </citation>
    <scope>NUCLEOTIDE SEQUENCE [LARGE SCALE GENOMIC DNA]</scope>
    <source>
        <strain evidence="9">UoL-WK</strain>
    </source>
</reference>
<comment type="caution">
    <text evidence="7">Lacks conserved residue(s) required for the propagation of feature annotation.</text>
</comment>
<evidence type="ECO:0000256" key="6">
    <source>
        <dbReference type="ARBA" id="ARBA00023049"/>
    </source>
</evidence>
<dbReference type="STRING" id="1965070.A0A443RN04"/>
<evidence type="ECO:0000259" key="8">
    <source>
        <dbReference type="PROSITE" id="PS51864"/>
    </source>
</evidence>
<dbReference type="InterPro" id="IPR001506">
    <property type="entry name" value="Peptidase_M12A"/>
</dbReference>
<dbReference type="GO" id="GO:0046872">
    <property type="term" value="F:metal ion binding"/>
    <property type="evidence" value="ECO:0007669"/>
    <property type="project" value="UniProtKB-KW"/>
</dbReference>
<evidence type="ECO:0000313" key="10">
    <source>
        <dbReference type="Proteomes" id="UP000285301"/>
    </source>
</evidence>
<dbReference type="PROSITE" id="PS51864">
    <property type="entry name" value="ASTACIN"/>
    <property type="match status" value="1"/>
</dbReference>
<organism evidence="9 10">
    <name type="scientific">Dinothrombium tinctorium</name>
    <dbReference type="NCBI Taxonomy" id="1965070"/>
    <lineage>
        <taxon>Eukaryota</taxon>
        <taxon>Metazoa</taxon>
        <taxon>Ecdysozoa</taxon>
        <taxon>Arthropoda</taxon>
        <taxon>Chelicerata</taxon>
        <taxon>Arachnida</taxon>
        <taxon>Acari</taxon>
        <taxon>Acariformes</taxon>
        <taxon>Trombidiformes</taxon>
        <taxon>Prostigmata</taxon>
        <taxon>Anystina</taxon>
        <taxon>Parasitengona</taxon>
        <taxon>Trombidioidea</taxon>
        <taxon>Trombidiidae</taxon>
        <taxon>Dinothrombium</taxon>
    </lineage>
</organism>
<accession>A0A443RN04</accession>
<dbReference type="AlphaFoldDB" id="A0A443RN04"/>
<evidence type="ECO:0000256" key="4">
    <source>
        <dbReference type="ARBA" id="ARBA00022801"/>
    </source>
</evidence>
<evidence type="ECO:0000256" key="2">
    <source>
        <dbReference type="ARBA" id="ARBA00022670"/>
    </source>
</evidence>
<keyword evidence="6 9" id="KW-0482">Metalloprotease</keyword>
<evidence type="ECO:0000313" key="9">
    <source>
        <dbReference type="EMBL" id="RWS16653.1"/>
    </source>
</evidence>
<evidence type="ECO:0000256" key="5">
    <source>
        <dbReference type="ARBA" id="ARBA00022833"/>
    </source>
</evidence>
<dbReference type="PANTHER" id="PTHR10127:SF780">
    <property type="entry name" value="METALLOENDOPEPTIDASE"/>
    <property type="match status" value="1"/>
</dbReference>
<evidence type="ECO:0000256" key="1">
    <source>
        <dbReference type="ARBA" id="ARBA00001947"/>
    </source>
</evidence>
<gene>
    <name evidence="9" type="ORF">B4U79_07392</name>
</gene>
<comment type="caution">
    <text evidence="9">The sequence shown here is derived from an EMBL/GenBank/DDBJ whole genome shotgun (WGS) entry which is preliminary data.</text>
</comment>
<comment type="cofactor">
    <cofactor evidence="1">
        <name>Zn(2+)</name>
        <dbReference type="ChEBI" id="CHEBI:29105"/>
    </cofactor>
</comment>
<dbReference type="Proteomes" id="UP000285301">
    <property type="component" value="Unassembled WGS sequence"/>
</dbReference>
<sequence>MRHIESKTCIRFKKRTNEKKYVRIFKGNGCKSHVGRVVFKQELSLGEGCESIGII</sequence>